<feature type="compositionally biased region" description="Polar residues" evidence="1">
    <location>
        <begin position="17"/>
        <end position="27"/>
    </location>
</feature>
<evidence type="ECO:0000313" key="4">
    <source>
        <dbReference type="EMBL" id="XDH89723.1"/>
    </source>
</evidence>
<protein>
    <submittedName>
        <fullName evidence="4">DUF1524 domain-containing protein</fullName>
    </submittedName>
</protein>
<feature type="chain" id="PRO_5044195118" evidence="2">
    <location>
        <begin position="19"/>
        <end position="226"/>
    </location>
</feature>
<dbReference type="Gene3D" id="1.10.30.50">
    <property type="match status" value="1"/>
</dbReference>
<organism evidence="4">
    <name type="scientific">Pseudoalteromonas sp. SD03</name>
    <dbReference type="NCBI Taxonomy" id="3231719"/>
    <lineage>
        <taxon>Bacteria</taxon>
        <taxon>Pseudomonadati</taxon>
        <taxon>Pseudomonadota</taxon>
        <taxon>Gammaproteobacteria</taxon>
        <taxon>Alteromonadales</taxon>
        <taxon>Pseudoalteromonadaceae</taxon>
        <taxon>Pseudoalteromonas</taxon>
    </lineage>
</organism>
<dbReference type="EMBL" id="CP162515">
    <property type="protein sequence ID" value="XDH89723.1"/>
    <property type="molecule type" value="Genomic_DNA"/>
</dbReference>
<feature type="domain" description="GmrSD restriction endonucleases C-terminal" evidence="3">
    <location>
        <begin position="101"/>
        <end position="207"/>
    </location>
</feature>
<dbReference type="PANTHER" id="PTHR24094:SF15">
    <property type="entry name" value="AMP-DEPENDENT SYNTHETASE_LIGASE DOMAIN-CONTAINING PROTEIN-RELATED"/>
    <property type="match status" value="1"/>
</dbReference>
<feature type="compositionally biased region" description="Polar residues" evidence="1">
    <location>
        <begin position="44"/>
        <end position="53"/>
    </location>
</feature>
<dbReference type="NCBIfam" id="NF033223">
    <property type="entry name" value="YHYH_alt"/>
    <property type="match status" value="1"/>
</dbReference>
<dbReference type="RefSeq" id="WP_368485815.1">
    <property type="nucleotide sequence ID" value="NZ_CP162515.1"/>
</dbReference>
<dbReference type="PANTHER" id="PTHR24094">
    <property type="entry name" value="SECRETED PROTEIN"/>
    <property type="match status" value="1"/>
</dbReference>
<feature type="signal peptide" evidence="2">
    <location>
        <begin position="1"/>
        <end position="18"/>
    </location>
</feature>
<keyword evidence="2" id="KW-0732">Signal</keyword>
<name>A0AB39AW35_9GAMM</name>
<proteinExistence type="predicted"/>
<dbReference type="InterPro" id="IPR011089">
    <property type="entry name" value="GmrSD_C"/>
</dbReference>
<evidence type="ECO:0000256" key="2">
    <source>
        <dbReference type="SAM" id="SignalP"/>
    </source>
</evidence>
<dbReference type="AlphaFoldDB" id="A0AB39AW35"/>
<reference evidence="4" key="1">
    <citation type="submission" date="2024-07" db="EMBL/GenBank/DDBJ databases">
        <authorList>
            <person name="Jiang Y."/>
            <person name="Qin Q."/>
        </authorList>
    </citation>
    <scope>NUCLEOTIDE SEQUENCE</scope>
    <source>
        <strain evidence="4">SD03</strain>
    </source>
</reference>
<feature type="region of interest" description="Disordered" evidence="1">
    <location>
        <begin position="17"/>
        <end position="60"/>
    </location>
</feature>
<feature type="compositionally biased region" description="Basic and acidic residues" evidence="1">
    <location>
        <begin position="28"/>
        <end position="39"/>
    </location>
</feature>
<evidence type="ECO:0000256" key="1">
    <source>
        <dbReference type="SAM" id="MobiDB-lite"/>
    </source>
</evidence>
<evidence type="ECO:0000259" key="3">
    <source>
        <dbReference type="Pfam" id="PF07510"/>
    </source>
</evidence>
<gene>
    <name evidence="4" type="ORF">ABZP26_17525</name>
</gene>
<dbReference type="InterPro" id="IPR047773">
    <property type="entry name" value="YHYH_dom_bact"/>
</dbReference>
<dbReference type="Pfam" id="PF07510">
    <property type="entry name" value="GmrSD_C"/>
    <property type="match status" value="1"/>
</dbReference>
<sequence length="226" mass="25903">MKALILILTLMASSSASAHSGRTNSEGCHNDKKRNEYHCHSGKSKPTSSTPNINKPVPQGFGVGSLNYNRKDWPHWVDADNDCQDARAEILIRDSKSPVKFKRNKPCNVSWGEWIDPYTAQTFYKASDIDIDHIVPLAHAHEMGGKYWTREQRRSFANDFENLLAVEDNANQSKGAQPPHEWMPRNKHFHCKYVKKWRHIKIKYGLQENLIEKTFINNLISSNGCN</sequence>
<accession>A0AB39AW35</accession>